<name>A0A2P5DM81_PARAD</name>
<evidence type="ECO:0000313" key="3">
    <source>
        <dbReference type="Proteomes" id="UP000237105"/>
    </source>
</evidence>
<evidence type="ECO:0000313" key="2">
    <source>
        <dbReference type="EMBL" id="PON74393.1"/>
    </source>
</evidence>
<comment type="caution">
    <text evidence="2">The sequence shown here is derived from an EMBL/GenBank/DDBJ whole genome shotgun (WGS) entry which is preliminary data.</text>
</comment>
<protein>
    <submittedName>
        <fullName evidence="2">Uncharacterized protein</fullName>
    </submittedName>
</protein>
<dbReference type="EMBL" id="JXTB01000029">
    <property type="protein sequence ID" value="PON74393.1"/>
    <property type="molecule type" value="Genomic_DNA"/>
</dbReference>
<organism evidence="2 3">
    <name type="scientific">Parasponia andersonii</name>
    <name type="common">Sponia andersonii</name>
    <dbReference type="NCBI Taxonomy" id="3476"/>
    <lineage>
        <taxon>Eukaryota</taxon>
        <taxon>Viridiplantae</taxon>
        <taxon>Streptophyta</taxon>
        <taxon>Embryophyta</taxon>
        <taxon>Tracheophyta</taxon>
        <taxon>Spermatophyta</taxon>
        <taxon>Magnoliopsida</taxon>
        <taxon>eudicotyledons</taxon>
        <taxon>Gunneridae</taxon>
        <taxon>Pentapetalae</taxon>
        <taxon>rosids</taxon>
        <taxon>fabids</taxon>
        <taxon>Rosales</taxon>
        <taxon>Cannabaceae</taxon>
        <taxon>Parasponia</taxon>
    </lineage>
</organism>
<dbReference type="OrthoDB" id="10321810at2759"/>
<feature type="region of interest" description="Disordered" evidence="1">
    <location>
        <begin position="36"/>
        <end position="56"/>
    </location>
</feature>
<sequence>MPLLDKFKYLKFFRLLNEWGSDEAIVENTLKYLPAASTSSTNSSSCEDSPAPREYQSTPFECASPIKVRRCFALEERPVLKES</sequence>
<reference evidence="3" key="1">
    <citation type="submission" date="2016-06" db="EMBL/GenBank/DDBJ databases">
        <title>Parallel loss of symbiosis genes in relatives of nitrogen-fixing non-legume Parasponia.</title>
        <authorList>
            <person name="Van Velzen R."/>
            <person name="Holmer R."/>
            <person name="Bu F."/>
            <person name="Rutten L."/>
            <person name="Van Zeijl A."/>
            <person name="Liu W."/>
            <person name="Santuari L."/>
            <person name="Cao Q."/>
            <person name="Sharma T."/>
            <person name="Shen D."/>
            <person name="Roswanjaya Y."/>
            <person name="Wardhani T."/>
            <person name="Kalhor M.S."/>
            <person name="Jansen J."/>
            <person name="Van den Hoogen J."/>
            <person name="Gungor B."/>
            <person name="Hartog M."/>
            <person name="Hontelez J."/>
            <person name="Verver J."/>
            <person name="Yang W.-C."/>
            <person name="Schijlen E."/>
            <person name="Repin R."/>
            <person name="Schilthuizen M."/>
            <person name="Schranz E."/>
            <person name="Heidstra R."/>
            <person name="Miyata K."/>
            <person name="Fedorova E."/>
            <person name="Kohlen W."/>
            <person name="Bisseling T."/>
            <person name="Smit S."/>
            <person name="Geurts R."/>
        </authorList>
    </citation>
    <scope>NUCLEOTIDE SEQUENCE [LARGE SCALE GENOMIC DNA]</scope>
    <source>
        <strain evidence="3">cv. WU1-14</strain>
    </source>
</reference>
<gene>
    <name evidence="2" type="ORF">PanWU01x14_052250</name>
</gene>
<accession>A0A2P5DM81</accession>
<evidence type="ECO:0000256" key="1">
    <source>
        <dbReference type="SAM" id="MobiDB-lite"/>
    </source>
</evidence>
<dbReference type="AlphaFoldDB" id="A0A2P5DM81"/>
<keyword evidence="3" id="KW-1185">Reference proteome</keyword>
<proteinExistence type="predicted"/>
<dbReference type="Proteomes" id="UP000237105">
    <property type="component" value="Unassembled WGS sequence"/>
</dbReference>